<dbReference type="InterPro" id="IPR015943">
    <property type="entry name" value="WD40/YVTN_repeat-like_dom_sf"/>
</dbReference>
<organism evidence="5 6">
    <name type="scientific">Chitinophaga pollutisoli</name>
    <dbReference type="NCBI Taxonomy" id="3133966"/>
    <lineage>
        <taxon>Bacteria</taxon>
        <taxon>Pseudomonadati</taxon>
        <taxon>Bacteroidota</taxon>
        <taxon>Chitinophagia</taxon>
        <taxon>Chitinophagales</taxon>
        <taxon>Chitinophagaceae</taxon>
        <taxon>Chitinophaga</taxon>
    </lineage>
</organism>
<feature type="domain" description="Photosynthesis system II assembly factor Ycf48/Hcf136-like" evidence="4">
    <location>
        <begin position="51"/>
        <end position="127"/>
    </location>
</feature>
<keyword evidence="2" id="KW-0604">Photosystem II</keyword>
<proteinExistence type="predicted"/>
<dbReference type="EMBL" id="CP149822">
    <property type="protein sequence ID" value="WZN41804.1"/>
    <property type="molecule type" value="Genomic_DNA"/>
</dbReference>
<evidence type="ECO:0000313" key="5">
    <source>
        <dbReference type="EMBL" id="WZN41804.1"/>
    </source>
</evidence>
<evidence type="ECO:0000313" key="6">
    <source>
        <dbReference type="Proteomes" id="UP001485459"/>
    </source>
</evidence>
<evidence type="ECO:0000256" key="2">
    <source>
        <dbReference type="ARBA" id="ARBA00023276"/>
    </source>
</evidence>
<dbReference type="InterPro" id="IPR028203">
    <property type="entry name" value="PSII_CF48-like_dom"/>
</dbReference>
<reference evidence="6" key="1">
    <citation type="submission" date="2024-03" db="EMBL/GenBank/DDBJ databases">
        <title>Chitinophaga horti sp. nov., isolated from garden soil.</title>
        <authorList>
            <person name="Lee D.S."/>
            <person name="Han D.M."/>
            <person name="Baek J.H."/>
            <person name="Choi D.G."/>
            <person name="Jeon J.H."/>
            <person name="Jeon C.O."/>
        </authorList>
    </citation>
    <scope>NUCLEOTIDE SEQUENCE [LARGE SCALE GENOMIC DNA]</scope>
    <source>
        <strain evidence="6">GPA1</strain>
    </source>
</reference>
<dbReference type="SUPFAM" id="SSF110296">
    <property type="entry name" value="Oligoxyloglucan reducing end-specific cellobiohydrolase"/>
    <property type="match status" value="1"/>
</dbReference>
<dbReference type="Gene3D" id="2.130.10.10">
    <property type="entry name" value="YVTN repeat-like/Quinoprotein amine dehydrogenase"/>
    <property type="match status" value="2"/>
</dbReference>
<evidence type="ECO:0000256" key="3">
    <source>
        <dbReference type="SAM" id="SignalP"/>
    </source>
</evidence>
<dbReference type="PANTHER" id="PTHR47199">
    <property type="entry name" value="PHOTOSYSTEM II STABILITY/ASSEMBLY FACTOR HCF136, CHLOROPLASTIC"/>
    <property type="match status" value="1"/>
</dbReference>
<keyword evidence="1" id="KW-0602">Photosynthesis</keyword>
<protein>
    <submittedName>
        <fullName evidence="5">Oxidoreductase</fullName>
    </submittedName>
</protein>
<evidence type="ECO:0000256" key="1">
    <source>
        <dbReference type="ARBA" id="ARBA00022531"/>
    </source>
</evidence>
<accession>A0ABZ2YQS2</accession>
<sequence>MKFRTLAALAIMMTFSRSLSAQVPALAEAPRDPKIEVLVTAPIGSIRGLSVVNDSVAWVSGTQGKAGRTADGGKTWTWFTIPGCDSVDFRDVEGFSGNRAILMGIASPAKVMLTEDGGKNWEQVYFNADSAIFLDAMDFFGDRKGYIAGDPLGGSFKGLVTPDGGKTWYNLPMPAADSAEAIFAASGTTLRALPGGQPAFATGGTHSRFYRLQGRKWRATEWPATQGQSSTGIFSFAFITDKQGIAVGGDYLKPEVVKGNCLITADGGLSWQPVQAPPRGYRSAVEYIDKKTLICTGPAGTDWSADGGQTWQALPGEGYHAVRKAKHGKAVYLAGANGRIAVLRGM</sequence>
<name>A0ABZ2YQS2_9BACT</name>
<dbReference type="PANTHER" id="PTHR47199:SF2">
    <property type="entry name" value="PHOTOSYSTEM II STABILITY_ASSEMBLY FACTOR HCF136, CHLOROPLASTIC"/>
    <property type="match status" value="1"/>
</dbReference>
<gene>
    <name evidence="5" type="ORF">WJU16_01980</name>
</gene>
<feature type="chain" id="PRO_5047039483" evidence="3">
    <location>
        <begin position="22"/>
        <end position="346"/>
    </location>
</feature>
<dbReference type="Proteomes" id="UP001485459">
    <property type="component" value="Chromosome"/>
</dbReference>
<keyword evidence="3" id="KW-0732">Signal</keyword>
<keyword evidence="6" id="KW-1185">Reference proteome</keyword>
<feature type="signal peptide" evidence="3">
    <location>
        <begin position="1"/>
        <end position="21"/>
    </location>
</feature>
<evidence type="ECO:0000259" key="4">
    <source>
        <dbReference type="Pfam" id="PF14870"/>
    </source>
</evidence>
<dbReference type="Pfam" id="PF14870">
    <property type="entry name" value="PSII_BNR"/>
    <property type="match status" value="1"/>
</dbReference>
<dbReference type="RefSeq" id="WP_341836652.1">
    <property type="nucleotide sequence ID" value="NZ_CP149822.1"/>
</dbReference>